<comment type="caution">
    <text evidence="1">The sequence shown here is derived from an EMBL/GenBank/DDBJ whole genome shotgun (WGS) entry which is preliminary data.</text>
</comment>
<reference evidence="1" key="1">
    <citation type="submission" date="2020-05" db="EMBL/GenBank/DDBJ databases">
        <title>Nod-independent and nitrogen-fixing Bradyrhizobium aeschynomene sp. nov. isolated from nodules of Aeschynomene indica.</title>
        <authorList>
            <person name="Zhang Z."/>
        </authorList>
    </citation>
    <scope>NUCLEOTIDE SEQUENCE</scope>
    <source>
        <strain evidence="1">83012</strain>
    </source>
</reference>
<dbReference type="EMBL" id="JABFDN010000007">
    <property type="protein sequence ID" value="NPU67659.1"/>
    <property type="molecule type" value="Genomic_DNA"/>
</dbReference>
<dbReference type="Gene3D" id="3.40.50.150">
    <property type="entry name" value="Vaccinia Virus protein VP39"/>
    <property type="match status" value="1"/>
</dbReference>
<proteinExistence type="predicted"/>
<protein>
    <submittedName>
        <fullName evidence="1">Uncharacterized protein</fullName>
    </submittedName>
</protein>
<accession>A0ABX2CJZ0</accession>
<dbReference type="PANTHER" id="PTHR40036">
    <property type="entry name" value="MACROCIN O-METHYLTRANSFERASE"/>
    <property type="match status" value="1"/>
</dbReference>
<dbReference type="Proteomes" id="UP000886476">
    <property type="component" value="Unassembled WGS sequence"/>
</dbReference>
<sequence>MLQPLKNALATSLPPDIVYWMRSVKRAIMFEPPLPWPYGAGRSSSAQDRPPAVAIAAPDFDGSDDGRLIQDIALEKYSARQLPSPGLYYTYADVLILPAQEIAKTLTLCVQYINSSHVIGDIAEFGTMGGFSARAIATSMVFDLQRQPLSKSASGENPFRILRLFDSFEGLPEITSPIDQVAPHVISGAWAKGGCKVLAAPQLRALIGKIIPPHRFQLYEGWFADTVKTLPPETRFAMIHFDGDLYQSTIDALVPLFERGMISIGAVICFDDWNANRAIPTTGERQAWKELVEMFAIEASSGGDYSVGGTRFIIHSYRGIPADPI</sequence>
<keyword evidence="2" id="KW-1185">Reference proteome</keyword>
<dbReference type="InterPro" id="IPR008884">
    <property type="entry name" value="TylF_MeTrfase"/>
</dbReference>
<dbReference type="InterPro" id="IPR029063">
    <property type="entry name" value="SAM-dependent_MTases_sf"/>
</dbReference>
<gene>
    <name evidence="1" type="ORF">HL667_21835</name>
</gene>
<dbReference type="RefSeq" id="WP_172112727.1">
    <property type="nucleotide sequence ID" value="NZ_JABFDN010000007.1"/>
</dbReference>
<organism evidence="1 2">
    <name type="scientific">Bradyrhizobium aeschynomenes</name>
    <dbReference type="NCBI Taxonomy" id="2734909"/>
    <lineage>
        <taxon>Bacteria</taxon>
        <taxon>Pseudomonadati</taxon>
        <taxon>Pseudomonadota</taxon>
        <taxon>Alphaproteobacteria</taxon>
        <taxon>Hyphomicrobiales</taxon>
        <taxon>Nitrobacteraceae</taxon>
        <taxon>Bradyrhizobium</taxon>
    </lineage>
</organism>
<name>A0ABX2CJZ0_9BRAD</name>
<dbReference type="PANTHER" id="PTHR40036:SF1">
    <property type="entry name" value="MACROCIN O-METHYLTRANSFERASE"/>
    <property type="match status" value="1"/>
</dbReference>
<dbReference type="Pfam" id="PF05711">
    <property type="entry name" value="TylF"/>
    <property type="match status" value="1"/>
</dbReference>
<evidence type="ECO:0000313" key="2">
    <source>
        <dbReference type="Proteomes" id="UP000886476"/>
    </source>
</evidence>
<evidence type="ECO:0000313" key="1">
    <source>
        <dbReference type="EMBL" id="NPU67659.1"/>
    </source>
</evidence>